<comment type="caution">
    <text evidence="1">The sequence shown here is derived from an EMBL/GenBank/DDBJ whole genome shotgun (WGS) entry which is preliminary data.</text>
</comment>
<organism evidence="1 2">
    <name type="scientific">Methylomonas methanica</name>
    <dbReference type="NCBI Taxonomy" id="421"/>
    <lineage>
        <taxon>Bacteria</taxon>
        <taxon>Pseudomonadati</taxon>
        <taxon>Pseudomonadota</taxon>
        <taxon>Gammaproteobacteria</taxon>
        <taxon>Methylococcales</taxon>
        <taxon>Methylococcaceae</taxon>
        <taxon>Methylomonas</taxon>
    </lineage>
</organism>
<proteinExistence type="predicted"/>
<name>A0A177MI23_METMH</name>
<evidence type="ECO:0000313" key="2">
    <source>
        <dbReference type="Proteomes" id="UP000078090"/>
    </source>
</evidence>
<dbReference type="EMBL" id="LUUG01000064">
    <property type="protein sequence ID" value="OAI05456.1"/>
    <property type="molecule type" value="Genomic_DNA"/>
</dbReference>
<sequence>MKNPAELLFPTSVVILLSFYSSLVSAQLIDYSYTGNPFYYGKYQVQINFQINDALISNTGHFDKNIDLTTDTSPFNGFRITDGTRTIDDFRLDPEIYGNRFHKVLNVSFDIDASGDIKDWKIIANDNYISPSGDSYYSIQSIFNVQNNPSWDAVITTDTDHWSNSERTTTTSVDTSSYGGYWTRSAVPIGTVPLPGSIYLFVMGLCSLLWRKNSPVV</sequence>
<evidence type="ECO:0000313" key="1">
    <source>
        <dbReference type="EMBL" id="OAI05456.1"/>
    </source>
</evidence>
<dbReference type="AlphaFoldDB" id="A0A177MI23"/>
<dbReference type="Proteomes" id="UP000078090">
    <property type="component" value="Unassembled WGS sequence"/>
</dbReference>
<dbReference type="RefSeq" id="WP_064008359.1">
    <property type="nucleotide sequence ID" value="NZ_LUUG01000064.1"/>
</dbReference>
<gene>
    <name evidence="1" type="ORF">A1332_12910</name>
</gene>
<reference evidence="2" key="1">
    <citation type="submission" date="2016-03" db="EMBL/GenBank/DDBJ databases">
        <authorList>
            <person name="Heylen K."/>
            <person name="De Vos P."/>
            <person name="Vekeman B."/>
        </authorList>
    </citation>
    <scope>NUCLEOTIDE SEQUENCE [LARGE SCALE GENOMIC DNA]</scope>
    <source>
        <strain evidence="2">R-45363</strain>
    </source>
</reference>
<protein>
    <submittedName>
        <fullName evidence="1">Uncharacterized protein</fullName>
    </submittedName>
</protein>
<accession>A0A177MI23</accession>